<dbReference type="SUPFAM" id="SSF53335">
    <property type="entry name" value="S-adenosyl-L-methionine-dependent methyltransferases"/>
    <property type="match status" value="1"/>
</dbReference>
<dbReference type="Proteomes" id="UP001215598">
    <property type="component" value="Unassembled WGS sequence"/>
</dbReference>
<evidence type="ECO:0000313" key="13">
    <source>
        <dbReference type="Proteomes" id="UP001215598"/>
    </source>
</evidence>
<accession>A0AAD7NTN3</accession>
<evidence type="ECO:0000256" key="1">
    <source>
        <dbReference type="ARBA" id="ARBA00009059"/>
    </source>
</evidence>
<dbReference type="Pfam" id="PF05891">
    <property type="entry name" value="Methyltransf_PK"/>
    <property type="match status" value="1"/>
</dbReference>
<gene>
    <name evidence="12" type="ORF">B0H16DRAFT_1508769</name>
</gene>
<evidence type="ECO:0000256" key="8">
    <source>
        <dbReference type="ARBA" id="ARBA00047306"/>
    </source>
</evidence>
<evidence type="ECO:0000256" key="4">
    <source>
        <dbReference type="ARBA" id="ARBA00022691"/>
    </source>
</evidence>
<keyword evidence="2" id="KW-0489">Methyltransferase</keyword>
<keyword evidence="13" id="KW-1185">Reference proteome</keyword>
<dbReference type="GO" id="GO:0071885">
    <property type="term" value="F:N-terminal protein N-methyltransferase activity"/>
    <property type="evidence" value="ECO:0007669"/>
    <property type="project" value="UniProtKB-EC"/>
</dbReference>
<dbReference type="InterPro" id="IPR029063">
    <property type="entry name" value="SAM-dependent_MTases_sf"/>
</dbReference>
<dbReference type="CDD" id="cd02440">
    <property type="entry name" value="AdoMet_MTases"/>
    <property type="match status" value="1"/>
</dbReference>
<organism evidence="12 13">
    <name type="scientific">Mycena metata</name>
    <dbReference type="NCBI Taxonomy" id="1033252"/>
    <lineage>
        <taxon>Eukaryota</taxon>
        <taxon>Fungi</taxon>
        <taxon>Dikarya</taxon>
        <taxon>Basidiomycota</taxon>
        <taxon>Agaricomycotina</taxon>
        <taxon>Agaricomycetes</taxon>
        <taxon>Agaricomycetidae</taxon>
        <taxon>Agaricales</taxon>
        <taxon>Marasmiineae</taxon>
        <taxon>Mycenaceae</taxon>
        <taxon>Mycena</taxon>
    </lineage>
</organism>
<evidence type="ECO:0000256" key="5">
    <source>
        <dbReference type="ARBA" id="ARBA00039112"/>
    </source>
</evidence>
<dbReference type="GO" id="GO:0005737">
    <property type="term" value="C:cytoplasm"/>
    <property type="evidence" value="ECO:0007669"/>
    <property type="project" value="TreeGrafter"/>
</dbReference>
<dbReference type="InterPro" id="IPR008576">
    <property type="entry name" value="MeTrfase_NTM1"/>
</dbReference>
<comment type="catalytic activity">
    <reaction evidence="9">
        <text>N-terminal L-prolyl-L-prolyl-L-lysyl-[protein] + 2 S-adenosyl-L-methionine = N-terminal N,N-dimethyl-L-prolyl-L-prolyl-L-lysyl-[protein] + 2 S-adenosyl-L-homocysteine + 2 H(+)</text>
        <dbReference type="Rhea" id="RHEA:54736"/>
        <dbReference type="Rhea" id="RHEA-COMP:13787"/>
        <dbReference type="Rhea" id="RHEA-COMP:13974"/>
        <dbReference type="ChEBI" id="CHEBI:15378"/>
        <dbReference type="ChEBI" id="CHEBI:57856"/>
        <dbReference type="ChEBI" id="CHEBI:59789"/>
        <dbReference type="ChEBI" id="CHEBI:138059"/>
        <dbReference type="ChEBI" id="CHEBI:138318"/>
        <dbReference type="EC" id="2.1.1.244"/>
    </reaction>
</comment>
<keyword evidence="3" id="KW-0808">Transferase</keyword>
<keyword evidence="4" id="KW-0949">S-adenosyl-L-methionine</keyword>
<evidence type="ECO:0000256" key="11">
    <source>
        <dbReference type="SAM" id="MobiDB-lite"/>
    </source>
</evidence>
<evidence type="ECO:0000256" key="7">
    <source>
        <dbReference type="ARBA" id="ARBA00043129"/>
    </source>
</evidence>
<evidence type="ECO:0000256" key="6">
    <source>
        <dbReference type="ARBA" id="ARBA00039449"/>
    </source>
</evidence>
<comment type="catalytic activity">
    <reaction evidence="8">
        <text>N-terminal L-seryl-L-prolyl-L-lysyl-[protein] + 3 S-adenosyl-L-methionine = N-terminal N,N,N-trimethyl-L-seryl-L-prolyl-L-lysyl-[protein] + 3 S-adenosyl-L-homocysteine + 3 H(+)</text>
        <dbReference type="Rhea" id="RHEA:54724"/>
        <dbReference type="Rhea" id="RHEA-COMP:13789"/>
        <dbReference type="Rhea" id="RHEA-COMP:13973"/>
        <dbReference type="ChEBI" id="CHEBI:15378"/>
        <dbReference type="ChEBI" id="CHEBI:57856"/>
        <dbReference type="ChEBI" id="CHEBI:59789"/>
        <dbReference type="ChEBI" id="CHEBI:138061"/>
        <dbReference type="ChEBI" id="CHEBI:138317"/>
        <dbReference type="EC" id="2.1.1.244"/>
    </reaction>
</comment>
<evidence type="ECO:0000313" key="12">
    <source>
        <dbReference type="EMBL" id="KAJ7774901.1"/>
    </source>
</evidence>
<proteinExistence type="inferred from homology"/>
<comment type="catalytic activity">
    <reaction evidence="10">
        <text>N-terminal L-alanyl-L-prolyl-L-lysyl-[protein] + 3 S-adenosyl-L-methionine = N-terminal N,N,N-trimethyl-L-alanyl-L-prolyl-L-lysyl-[protein] + 3 S-adenosyl-L-homocysteine + 3 H(+)</text>
        <dbReference type="Rhea" id="RHEA:54712"/>
        <dbReference type="Rhea" id="RHEA-COMP:13785"/>
        <dbReference type="Rhea" id="RHEA-COMP:13971"/>
        <dbReference type="ChEBI" id="CHEBI:15378"/>
        <dbReference type="ChEBI" id="CHEBI:57856"/>
        <dbReference type="ChEBI" id="CHEBI:59789"/>
        <dbReference type="ChEBI" id="CHEBI:138057"/>
        <dbReference type="ChEBI" id="CHEBI:138315"/>
        <dbReference type="EC" id="2.1.1.244"/>
    </reaction>
</comment>
<comment type="caution">
    <text evidence="12">The sequence shown here is derived from an EMBL/GenBank/DDBJ whole genome shotgun (WGS) entry which is preliminary data.</text>
</comment>
<name>A0AAD7NTN3_9AGAR</name>
<feature type="compositionally biased region" description="Basic and acidic residues" evidence="11">
    <location>
        <begin position="1"/>
        <end position="11"/>
    </location>
</feature>
<dbReference type="PANTHER" id="PTHR12753:SF0">
    <property type="entry name" value="ALPHA N-TERMINAL PROTEIN METHYLTRANSFERASE 1"/>
    <property type="match status" value="1"/>
</dbReference>
<evidence type="ECO:0000256" key="2">
    <source>
        <dbReference type="ARBA" id="ARBA00022603"/>
    </source>
</evidence>
<comment type="similarity">
    <text evidence="1">Belongs to the methyltransferase superfamily. NTM1 family.</text>
</comment>
<dbReference type="EMBL" id="JARKIB010000011">
    <property type="protein sequence ID" value="KAJ7774901.1"/>
    <property type="molecule type" value="Genomic_DNA"/>
</dbReference>
<feature type="region of interest" description="Disordered" evidence="11">
    <location>
        <begin position="1"/>
        <end position="21"/>
    </location>
</feature>
<protein>
    <recommendedName>
        <fullName evidence="6">Alpha N-terminal protein methyltransferase 1</fullName>
        <ecNumber evidence="5">2.1.1.244</ecNumber>
    </recommendedName>
    <alternativeName>
        <fullName evidence="7">X-Pro-Lys N-terminal protein methyltransferase 1</fullName>
    </alternativeName>
</protein>
<dbReference type="EC" id="2.1.1.244" evidence="5"/>
<evidence type="ECO:0000256" key="10">
    <source>
        <dbReference type="ARBA" id="ARBA00048167"/>
    </source>
</evidence>
<evidence type="ECO:0000256" key="9">
    <source>
        <dbReference type="ARBA" id="ARBA00047885"/>
    </source>
</evidence>
<reference evidence="12" key="1">
    <citation type="submission" date="2023-03" db="EMBL/GenBank/DDBJ databases">
        <title>Massive genome expansion in bonnet fungi (Mycena s.s.) driven by repeated elements and novel gene families across ecological guilds.</title>
        <authorList>
            <consortium name="Lawrence Berkeley National Laboratory"/>
            <person name="Harder C.B."/>
            <person name="Miyauchi S."/>
            <person name="Viragh M."/>
            <person name="Kuo A."/>
            <person name="Thoen E."/>
            <person name="Andreopoulos B."/>
            <person name="Lu D."/>
            <person name="Skrede I."/>
            <person name="Drula E."/>
            <person name="Henrissat B."/>
            <person name="Morin E."/>
            <person name="Kohler A."/>
            <person name="Barry K."/>
            <person name="LaButti K."/>
            <person name="Morin E."/>
            <person name="Salamov A."/>
            <person name="Lipzen A."/>
            <person name="Mereny Z."/>
            <person name="Hegedus B."/>
            <person name="Baldrian P."/>
            <person name="Stursova M."/>
            <person name="Weitz H."/>
            <person name="Taylor A."/>
            <person name="Grigoriev I.V."/>
            <person name="Nagy L.G."/>
            <person name="Martin F."/>
            <person name="Kauserud H."/>
        </authorList>
    </citation>
    <scope>NUCLEOTIDE SEQUENCE</scope>
    <source>
        <strain evidence="12">CBHHK182m</strain>
    </source>
</reference>
<dbReference type="AlphaFoldDB" id="A0AAD7NTN3"/>
<dbReference type="Gene3D" id="3.40.50.150">
    <property type="entry name" value="Vaccinia Virus protein VP39"/>
    <property type="match status" value="1"/>
</dbReference>
<dbReference type="PANTHER" id="PTHR12753">
    <property type="entry name" value="AD-003 - RELATED"/>
    <property type="match status" value="1"/>
</dbReference>
<evidence type="ECO:0000256" key="3">
    <source>
        <dbReference type="ARBA" id="ARBA00022679"/>
    </source>
</evidence>
<dbReference type="GO" id="GO:0032259">
    <property type="term" value="P:methylation"/>
    <property type="evidence" value="ECO:0007669"/>
    <property type="project" value="UniProtKB-KW"/>
</dbReference>
<sequence length="316" mass="34603">MLDRDGDHSVGKDSPSQLQVRGERKLARAGYGIGLDTFLSPFMDPDVDDGLEYWETQPASLDGVLGGFGNGSLPRIDSLGSRLFLLNLLPELSTVPSALRPLKPPTRRTRALDVGAGIGRVTADVLLHLISDVVLLEPVDKFIQQALSRGRASATPPADLQPGQHPWHGIAAEKTSVTFLRGTLQDFDPARPHHATMIDRVGYNPTLTDALSGFDVVWCQWCLGHLSDPDLVAFFKRSHAALRERGRSVIVVKENLCTDEPDGTACVVFDEQDSSLTRSDRAWKNVFEEAGLKLVNEQVQEGLPAGLYVVKMYALR</sequence>